<comment type="caution">
    <text evidence="2">The sequence shown here is derived from an EMBL/GenBank/DDBJ whole genome shotgun (WGS) entry which is preliminary data.</text>
</comment>
<dbReference type="AlphaFoldDB" id="A0A7C8RDK7"/>
<dbReference type="Proteomes" id="UP000474640">
    <property type="component" value="Unassembled WGS sequence"/>
</dbReference>
<accession>A0A7C8RDK7</accession>
<protein>
    <submittedName>
        <fullName evidence="2">Uncharacterized protein</fullName>
    </submittedName>
</protein>
<dbReference type="EMBL" id="JAABOJ010000007">
    <property type="protein sequence ID" value="KAF3285529.1"/>
    <property type="molecule type" value="Genomic_DNA"/>
</dbReference>
<reference evidence="2 3" key="1">
    <citation type="submission" date="2020-01" db="EMBL/GenBank/DDBJ databases">
        <authorList>
            <person name="Palmer J.M."/>
        </authorList>
    </citation>
    <scope>NUCLEOTIDE SEQUENCE [LARGE SCALE GENOMIC DNA]</scope>
    <source>
        <strain evidence="2 3">TWF970</strain>
    </source>
</reference>
<feature type="compositionally biased region" description="Basic and acidic residues" evidence="1">
    <location>
        <begin position="60"/>
        <end position="93"/>
    </location>
</feature>
<evidence type="ECO:0000256" key="1">
    <source>
        <dbReference type="SAM" id="MobiDB-lite"/>
    </source>
</evidence>
<evidence type="ECO:0000313" key="2">
    <source>
        <dbReference type="EMBL" id="KAF3285529.1"/>
    </source>
</evidence>
<evidence type="ECO:0000313" key="3">
    <source>
        <dbReference type="Proteomes" id="UP000474640"/>
    </source>
</evidence>
<dbReference type="OrthoDB" id="10288160at2759"/>
<name>A0A7C8RDK7_ORBOL</name>
<organism evidence="2 3">
    <name type="scientific">Orbilia oligospora</name>
    <name type="common">Nematode-trapping fungus</name>
    <name type="synonym">Arthrobotrys oligospora</name>
    <dbReference type="NCBI Taxonomy" id="2813651"/>
    <lineage>
        <taxon>Eukaryota</taxon>
        <taxon>Fungi</taxon>
        <taxon>Dikarya</taxon>
        <taxon>Ascomycota</taxon>
        <taxon>Pezizomycotina</taxon>
        <taxon>Orbiliomycetes</taxon>
        <taxon>Orbiliales</taxon>
        <taxon>Orbiliaceae</taxon>
        <taxon>Orbilia</taxon>
    </lineage>
</organism>
<gene>
    <name evidence="2" type="ORF">TWF970_010575</name>
</gene>
<sequence>MAGNSIPPHLPIFRSILSIIAKNQRMGVSGGACAFAVPAKMFFQSPVNGLTEGRLNKQKFQQEREGGSETEENWLKHQVDKGKTGSQNREQRW</sequence>
<feature type="region of interest" description="Disordered" evidence="1">
    <location>
        <begin position="59"/>
        <end position="93"/>
    </location>
</feature>
<proteinExistence type="predicted"/>